<organism evidence="1 2">
    <name type="scientific">Candidatus Portnoybacteria bacterium CG11_big_fil_rev_8_21_14_0_20_44_10</name>
    <dbReference type="NCBI Taxonomy" id="1974818"/>
    <lineage>
        <taxon>Bacteria</taxon>
        <taxon>Candidatus Portnoyibacteriota</taxon>
    </lineage>
</organism>
<gene>
    <name evidence="1" type="ORF">COV85_04890</name>
</gene>
<comment type="caution">
    <text evidence="1">The sequence shown here is derived from an EMBL/GenBank/DDBJ whole genome shotgun (WGS) entry which is preliminary data.</text>
</comment>
<evidence type="ECO:0000313" key="1">
    <source>
        <dbReference type="EMBL" id="PIQ73922.1"/>
    </source>
</evidence>
<dbReference type="Proteomes" id="UP000231550">
    <property type="component" value="Unassembled WGS sequence"/>
</dbReference>
<dbReference type="AlphaFoldDB" id="A0A2H0KP50"/>
<dbReference type="EMBL" id="PCVN01000133">
    <property type="protein sequence ID" value="PIQ73922.1"/>
    <property type="molecule type" value="Genomic_DNA"/>
</dbReference>
<accession>A0A2H0KP50</accession>
<proteinExistence type="predicted"/>
<dbReference type="Pfam" id="PF19927">
    <property type="entry name" value="DUF6390"/>
    <property type="match status" value="1"/>
</dbReference>
<sequence length="254" mass="29075">MDATGSDLKGIISCARYSFMPNRLHLCGPENQADILEFYSAINEQKPTKSIKPLLEQFETLFPYLKLIAKANNCKNPFAQKIVEAYWLGNECLGKVLTSRLFDHIKYDVGLKKKIGADGYQKFVRRLDRKALPHHNFHVFSVYQRTGNIKISHTLATMDACRISWGKVITIKPHSLIVKTKPLVADKNGAIKESDFFTEREILNYFEGSVLLNNIRMGDYISLHWGCVCEKLNARQIANLQKYTELSLLYANRL</sequence>
<reference evidence="1 2" key="1">
    <citation type="submission" date="2017-09" db="EMBL/GenBank/DDBJ databases">
        <title>Depth-based differentiation of microbial function through sediment-hosted aquifers and enrichment of novel symbionts in the deep terrestrial subsurface.</title>
        <authorList>
            <person name="Probst A.J."/>
            <person name="Ladd B."/>
            <person name="Jarett J.K."/>
            <person name="Geller-Mcgrath D.E."/>
            <person name="Sieber C.M."/>
            <person name="Emerson J.B."/>
            <person name="Anantharaman K."/>
            <person name="Thomas B.C."/>
            <person name="Malmstrom R."/>
            <person name="Stieglmeier M."/>
            <person name="Klingl A."/>
            <person name="Woyke T."/>
            <person name="Ryan C.M."/>
            <person name="Banfield J.F."/>
        </authorList>
    </citation>
    <scope>NUCLEOTIDE SEQUENCE [LARGE SCALE GENOMIC DNA]</scope>
    <source>
        <strain evidence="1">CG11_big_fil_rev_8_21_14_0_20_44_10</strain>
    </source>
</reference>
<dbReference type="InterPro" id="IPR045660">
    <property type="entry name" value="DUF6390"/>
</dbReference>
<protein>
    <submittedName>
        <fullName evidence="1">Uncharacterized protein</fullName>
    </submittedName>
</protein>
<evidence type="ECO:0000313" key="2">
    <source>
        <dbReference type="Proteomes" id="UP000231550"/>
    </source>
</evidence>
<name>A0A2H0KP50_9BACT</name>